<dbReference type="InterPro" id="IPR016181">
    <property type="entry name" value="Acyl_CoA_acyltransferase"/>
</dbReference>
<dbReference type="CDD" id="cd05819">
    <property type="entry name" value="NHL"/>
    <property type="match status" value="1"/>
</dbReference>
<feature type="repeat" description="NHL" evidence="2">
    <location>
        <begin position="365"/>
        <end position="396"/>
    </location>
</feature>
<dbReference type="Gene3D" id="3.40.630.30">
    <property type="match status" value="1"/>
</dbReference>
<dbReference type="InterPro" id="IPR051908">
    <property type="entry name" value="Ribosomal_N-acetyltransferase"/>
</dbReference>
<dbReference type="Pfam" id="PF13302">
    <property type="entry name" value="Acetyltransf_3"/>
    <property type="match status" value="1"/>
</dbReference>
<dbReference type="PANTHER" id="PTHR43441:SF11">
    <property type="entry name" value="RIBOSOMAL-PROTEIN-SERINE ACETYLTRANSFERASE"/>
    <property type="match status" value="1"/>
</dbReference>
<protein>
    <recommendedName>
        <fullName evidence="3">N-acetyltransferase domain-containing protein</fullName>
    </recommendedName>
</protein>
<feature type="domain" description="N-acetyltransferase" evidence="3">
    <location>
        <begin position="15"/>
        <end position="181"/>
    </location>
</feature>
<evidence type="ECO:0000256" key="1">
    <source>
        <dbReference type="ARBA" id="ARBA00022737"/>
    </source>
</evidence>
<dbReference type="GO" id="GO:1990189">
    <property type="term" value="F:protein N-terminal-serine acetyltransferase activity"/>
    <property type="evidence" value="ECO:0007669"/>
    <property type="project" value="TreeGrafter"/>
</dbReference>
<reference evidence="4" key="1">
    <citation type="submission" date="2021-02" db="EMBL/GenBank/DDBJ databases">
        <authorList>
            <person name="Nowell W R."/>
        </authorList>
    </citation>
    <scope>NUCLEOTIDE SEQUENCE</scope>
</reference>
<dbReference type="PROSITE" id="PS51125">
    <property type="entry name" value="NHL"/>
    <property type="match status" value="1"/>
</dbReference>
<dbReference type="SUPFAM" id="SSF55729">
    <property type="entry name" value="Acyl-CoA N-acyltransferases (Nat)"/>
    <property type="match status" value="1"/>
</dbReference>
<sequence>MSSDTIQRILPINGAFLRLMQPDQLEKLYELLELNRDYLREHIPGIDLIRTREDLQKRWITKKKNSLQFGLWLDEQLVGRCRLTRDENSSSADIGYWLSKYHQGHGLMTASVKDLVQFAFEVWNVRRVEIHCGANNLKSRAIPERLGFINEGILPNDPVIPLRGCSADIHPNARWKQNGLTVAGGNEQGNGINQLSNPSGLHVDDDQTVYIADPPNHRIVEWKSGATSGQVVASGNEEGSGTHQLSRPRLSRNCGCNGCGNRLDQLYSPQYVFVYRDHSVYVSDWGNHRVMKWMEGAKEGTTVAGGQGKGNGLTQLSSSEGVVIGQLDTVYVADYWNARIMCWLNGATQGSVIVGGNGAGEQSNELSGPEGLLFDRHGNFYVVDYGNHRVQKFNIGFNG</sequence>
<dbReference type="GO" id="GO:0008999">
    <property type="term" value="F:protein-N-terminal-alanine acetyltransferase activity"/>
    <property type="evidence" value="ECO:0007669"/>
    <property type="project" value="TreeGrafter"/>
</dbReference>
<dbReference type="SUPFAM" id="SSF63825">
    <property type="entry name" value="YWTD domain"/>
    <property type="match status" value="1"/>
</dbReference>
<accession>A0A818X049</accession>
<proteinExistence type="predicted"/>
<dbReference type="InterPro" id="IPR011042">
    <property type="entry name" value="6-blade_b-propeller_TolB-like"/>
</dbReference>
<dbReference type="InterPro" id="IPR000182">
    <property type="entry name" value="GNAT_dom"/>
</dbReference>
<evidence type="ECO:0000313" key="5">
    <source>
        <dbReference type="Proteomes" id="UP000663872"/>
    </source>
</evidence>
<evidence type="ECO:0000256" key="2">
    <source>
        <dbReference type="PROSITE-ProRule" id="PRU00504"/>
    </source>
</evidence>
<gene>
    <name evidence="4" type="ORF">GRG538_LOCUS30231</name>
</gene>
<organism evidence="4 5">
    <name type="scientific">Rotaria socialis</name>
    <dbReference type="NCBI Taxonomy" id="392032"/>
    <lineage>
        <taxon>Eukaryota</taxon>
        <taxon>Metazoa</taxon>
        <taxon>Spiralia</taxon>
        <taxon>Gnathifera</taxon>
        <taxon>Rotifera</taxon>
        <taxon>Eurotatoria</taxon>
        <taxon>Bdelloidea</taxon>
        <taxon>Philodinida</taxon>
        <taxon>Philodinidae</taxon>
        <taxon>Rotaria</taxon>
    </lineage>
</organism>
<comment type="caution">
    <text evidence="4">The sequence shown here is derived from an EMBL/GenBank/DDBJ whole genome shotgun (WGS) entry which is preliminary data.</text>
</comment>
<dbReference type="GO" id="GO:0005737">
    <property type="term" value="C:cytoplasm"/>
    <property type="evidence" value="ECO:0007669"/>
    <property type="project" value="TreeGrafter"/>
</dbReference>
<evidence type="ECO:0000313" key="4">
    <source>
        <dbReference type="EMBL" id="CAF3730497.1"/>
    </source>
</evidence>
<dbReference type="PANTHER" id="PTHR43441">
    <property type="entry name" value="RIBOSOMAL-PROTEIN-SERINE ACETYLTRANSFERASE"/>
    <property type="match status" value="1"/>
</dbReference>
<name>A0A818X049_9BILA</name>
<dbReference type="Pfam" id="PF01436">
    <property type="entry name" value="NHL"/>
    <property type="match status" value="1"/>
</dbReference>
<dbReference type="Proteomes" id="UP000663872">
    <property type="component" value="Unassembled WGS sequence"/>
</dbReference>
<keyword evidence="1" id="KW-0677">Repeat</keyword>
<dbReference type="AlphaFoldDB" id="A0A818X049"/>
<dbReference type="Gene3D" id="2.120.10.30">
    <property type="entry name" value="TolB, C-terminal domain"/>
    <property type="match status" value="2"/>
</dbReference>
<dbReference type="EMBL" id="CAJNYT010005352">
    <property type="protein sequence ID" value="CAF3730497.1"/>
    <property type="molecule type" value="Genomic_DNA"/>
</dbReference>
<dbReference type="PROSITE" id="PS51186">
    <property type="entry name" value="GNAT"/>
    <property type="match status" value="1"/>
</dbReference>
<dbReference type="InterPro" id="IPR001258">
    <property type="entry name" value="NHL_repeat"/>
</dbReference>
<evidence type="ECO:0000259" key="3">
    <source>
        <dbReference type="PROSITE" id="PS51186"/>
    </source>
</evidence>